<organism evidence="1 2">
    <name type="scientific">Henosepilachna vigintioctopunctata</name>
    <dbReference type="NCBI Taxonomy" id="420089"/>
    <lineage>
        <taxon>Eukaryota</taxon>
        <taxon>Metazoa</taxon>
        <taxon>Ecdysozoa</taxon>
        <taxon>Arthropoda</taxon>
        <taxon>Hexapoda</taxon>
        <taxon>Insecta</taxon>
        <taxon>Pterygota</taxon>
        <taxon>Neoptera</taxon>
        <taxon>Endopterygota</taxon>
        <taxon>Coleoptera</taxon>
        <taxon>Polyphaga</taxon>
        <taxon>Cucujiformia</taxon>
        <taxon>Coccinelloidea</taxon>
        <taxon>Coccinellidae</taxon>
        <taxon>Epilachninae</taxon>
        <taxon>Epilachnini</taxon>
        <taxon>Henosepilachna</taxon>
    </lineage>
</organism>
<accession>A0AAW1V4X6</accession>
<reference evidence="1 2" key="1">
    <citation type="submission" date="2023-03" db="EMBL/GenBank/DDBJ databases">
        <title>Genome insight into feeding habits of ladybird beetles.</title>
        <authorList>
            <person name="Li H.-S."/>
            <person name="Huang Y.-H."/>
            <person name="Pang H."/>
        </authorList>
    </citation>
    <scope>NUCLEOTIDE SEQUENCE [LARGE SCALE GENOMIC DNA]</scope>
    <source>
        <strain evidence="1">SYSU_2023b</strain>
        <tissue evidence="1">Whole body</tissue>
    </source>
</reference>
<keyword evidence="2" id="KW-1185">Reference proteome</keyword>
<name>A0AAW1V4X6_9CUCU</name>
<evidence type="ECO:0000313" key="2">
    <source>
        <dbReference type="Proteomes" id="UP001431783"/>
    </source>
</evidence>
<dbReference type="Proteomes" id="UP001431783">
    <property type="component" value="Unassembled WGS sequence"/>
</dbReference>
<protein>
    <submittedName>
        <fullName evidence="1">Uncharacterized protein</fullName>
    </submittedName>
</protein>
<dbReference type="AlphaFoldDB" id="A0AAW1V4X6"/>
<dbReference type="EMBL" id="JARQZJ010000105">
    <property type="protein sequence ID" value="KAK9887176.1"/>
    <property type="molecule type" value="Genomic_DNA"/>
</dbReference>
<gene>
    <name evidence="1" type="ORF">WA026_020630</name>
</gene>
<sequence length="143" mass="15555">MGSVTTDSKDSRSCGTQFARTAFGKSKGLTESGNLSKICSSDRLPKQMSSLLIRKTILRATKHCQVISLTEDDEPESKQAKLESASLHEDCFCQFTDSVKPLLLPEAVLANWAPHGLLSFESVVIDPLLAFDLSGSHQLVEEA</sequence>
<proteinExistence type="predicted"/>
<comment type="caution">
    <text evidence="1">The sequence shown here is derived from an EMBL/GenBank/DDBJ whole genome shotgun (WGS) entry which is preliminary data.</text>
</comment>
<evidence type="ECO:0000313" key="1">
    <source>
        <dbReference type="EMBL" id="KAK9887176.1"/>
    </source>
</evidence>